<protein>
    <submittedName>
        <fullName evidence="1">Uncharacterized protein</fullName>
    </submittedName>
</protein>
<name>A0ABZ2FRZ3_9PSED</name>
<evidence type="ECO:0000313" key="1">
    <source>
        <dbReference type="EMBL" id="WWM67480.1"/>
    </source>
</evidence>
<keyword evidence="2" id="KW-1185">Reference proteome</keyword>
<reference evidence="1 2" key="1">
    <citation type="submission" date="2024-02" db="EMBL/GenBank/DDBJ databases">
        <title>The whole genome sequence of Pseudomonas benzopyrenica MLY92.</title>
        <authorList>
            <person name="Liu Y."/>
        </authorList>
    </citation>
    <scope>NUCLEOTIDE SEQUENCE [LARGE SCALE GENOMIC DNA]</scope>
    <source>
        <strain evidence="1 2">MLY92</strain>
    </source>
</reference>
<gene>
    <name evidence="1" type="ORF">V6W80_04110</name>
</gene>
<dbReference type="RefSeq" id="WP_093253925.1">
    <property type="nucleotide sequence ID" value="NZ_CP145723.1"/>
</dbReference>
<evidence type="ECO:0000313" key="2">
    <source>
        <dbReference type="Proteomes" id="UP001372714"/>
    </source>
</evidence>
<proteinExistence type="predicted"/>
<accession>A0ABZ2FRZ3</accession>
<dbReference type="EMBL" id="CP145723">
    <property type="protein sequence ID" value="WWM67480.1"/>
    <property type="molecule type" value="Genomic_DNA"/>
</dbReference>
<dbReference type="Proteomes" id="UP001372714">
    <property type="component" value="Chromosome"/>
</dbReference>
<sequence length="98" mass="10981">MEYNKAFFDCLGALRRRLRQEQGMVIRFDEAEAVPRMLAASQASDDPETRELGERLARLSGLVPVVTPLPSMAEMADSTYVSQEFLAATRRYTGPLRG</sequence>
<organism evidence="1 2">
    <name type="scientific">Pseudomonas benzopyrenica</name>
    <dbReference type="NCBI Taxonomy" id="2993566"/>
    <lineage>
        <taxon>Bacteria</taxon>
        <taxon>Pseudomonadati</taxon>
        <taxon>Pseudomonadota</taxon>
        <taxon>Gammaproteobacteria</taxon>
        <taxon>Pseudomonadales</taxon>
        <taxon>Pseudomonadaceae</taxon>
        <taxon>Pseudomonas</taxon>
    </lineage>
</organism>